<evidence type="ECO:0000256" key="1">
    <source>
        <dbReference type="SAM" id="MobiDB-lite"/>
    </source>
</evidence>
<dbReference type="EMBL" id="FNQT01000006">
    <property type="protein sequence ID" value="SEA35281.1"/>
    <property type="molecule type" value="Genomic_DNA"/>
</dbReference>
<dbReference type="Proteomes" id="UP000236755">
    <property type="component" value="Unassembled WGS sequence"/>
</dbReference>
<protein>
    <recommendedName>
        <fullName evidence="2">DUF4382 domain-containing protein</fullName>
    </recommendedName>
</protein>
<keyword evidence="4" id="KW-1185">Reference proteome</keyword>
<feature type="compositionally biased region" description="Low complexity" evidence="1">
    <location>
        <begin position="161"/>
        <end position="183"/>
    </location>
</feature>
<organism evidence="3 4">
    <name type="scientific">Haloplanus vescus</name>
    <dbReference type="NCBI Taxonomy" id="555874"/>
    <lineage>
        <taxon>Archaea</taxon>
        <taxon>Methanobacteriati</taxon>
        <taxon>Methanobacteriota</taxon>
        <taxon>Stenosarchaea group</taxon>
        <taxon>Halobacteria</taxon>
        <taxon>Halobacteriales</taxon>
        <taxon>Haloferacaceae</taxon>
        <taxon>Haloplanus</taxon>
    </lineage>
</organism>
<feature type="compositionally biased region" description="Low complexity" evidence="1">
    <location>
        <begin position="17"/>
        <end position="30"/>
    </location>
</feature>
<dbReference type="InterPro" id="IPR025491">
    <property type="entry name" value="DUF4382"/>
</dbReference>
<feature type="domain" description="DUF4382" evidence="2">
    <location>
        <begin position="20"/>
        <end position="138"/>
    </location>
</feature>
<evidence type="ECO:0000313" key="4">
    <source>
        <dbReference type="Proteomes" id="UP000236755"/>
    </source>
</evidence>
<feature type="region of interest" description="Disordered" evidence="1">
    <location>
        <begin position="156"/>
        <end position="183"/>
    </location>
</feature>
<sequence length="183" mass="19108">MTLSSARVFRAEEGEEVTSAAVTGTASTVTEESDDEDDSRGVVEFDLDDVTVDLTQVVGDRAVSVLEGELEAGRYSGIELRVASAEGVVDGESVDVMVPSDRLRIVRPFEVAADTELEFVFDINVVRKGQSGEYNLLPVIGKSGVAGEDVDVEEVDGNESAGTATGTANATATPTANATDTSN</sequence>
<gene>
    <name evidence="3" type="ORF">SAMN04488065_2779</name>
</gene>
<dbReference type="Pfam" id="PF14321">
    <property type="entry name" value="DUF4382"/>
    <property type="match status" value="1"/>
</dbReference>
<dbReference type="STRING" id="555874.SAMN04488065_2779"/>
<dbReference type="AlphaFoldDB" id="A0A1H4AHP8"/>
<feature type="region of interest" description="Disordered" evidence="1">
    <location>
        <begin position="1"/>
        <end position="39"/>
    </location>
</feature>
<accession>A0A1H4AHP8</accession>
<evidence type="ECO:0000313" key="3">
    <source>
        <dbReference type="EMBL" id="SEA35281.1"/>
    </source>
</evidence>
<reference evidence="3 4" key="1">
    <citation type="submission" date="2016-10" db="EMBL/GenBank/DDBJ databases">
        <authorList>
            <person name="de Groot N.N."/>
        </authorList>
    </citation>
    <scope>NUCLEOTIDE SEQUENCE [LARGE SCALE GENOMIC DNA]</scope>
    <source>
        <strain evidence="3 4">CGMCC 1.8712</strain>
    </source>
</reference>
<proteinExistence type="predicted"/>
<name>A0A1H4AHP8_9EURY</name>
<evidence type="ECO:0000259" key="2">
    <source>
        <dbReference type="Pfam" id="PF14321"/>
    </source>
</evidence>